<sequence length="331" mass="35184">MNLILALDFGGTKHAAAVVASGEKHQLSDKRVFSPPNPHAQSDLEIMLSLARELLAGREPRAIGVSFGGPVDATSGKVRLSHHVSGWENMPLQEILEREFGAPASVDNDANVAALGEHRYGAGMGYNSLLYITVSTGVGGGWILNDRPWRGIEGMAGEIGHVVVDPTGPVCLCGKRGCLERLASGPYIAQQTKDRLNLHPDKGKLLRSLCHDNLDEITGLMVSQAATQGDKIAIEALETAGWALGVAIGNVANLINPQRFILGGSVTKAGDRFWNAIHHIARATALPEVHFEIVPAALGDKAPLWGAVALAEDVLMREQGRAGSREQGEES</sequence>
<dbReference type="EMBL" id="CP003597">
    <property type="protein sequence ID" value="AFY85879.1"/>
    <property type="molecule type" value="Genomic_DNA"/>
</dbReference>
<dbReference type="SUPFAM" id="SSF53067">
    <property type="entry name" value="Actin-like ATPase domain"/>
    <property type="match status" value="1"/>
</dbReference>
<keyword evidence="2" id="KW-0808">Transferase</keyword>
<dbReference type="Proteomes" id="UP000010384">
    <property type="component" value="Chromosome"/>
</dbReference>
<keyword evidence="3" id="KW-1185">Reference proteome</keyword>
<dbReference type="InParanoid" id="K9TV60"/>
<dbReference type="AlphaFoldDB" id="K9TV60"/>
<dbReference type="KEGG" id="cthe:Chro_0327"/>
<dbReference type="GO" id="GO:0004340">
    <property type="term" value="F:glucokinase activity"/>
    <property type="evidence" value="ECO:0007669"/>
    <property type="project" value="UniProtKB-EC"/>
</dbReference>
<dbReference type="HOGENOM" id="CLU_036604_0_4_3"/>
<dbReference type="STRING" id="251229.Chro_0327"/>
<dbReference type="PANTHER" id="PTHR18964:SF149">
    <property type="entry name" value="BIFUNCTIONAL UDP-N-ACETYLGLUCOSAMINE 2-EPIMERASE_N-ACETYLMANNOSAMINE KINASE"/>
    <property type="match status" value="1"/>
</dbReference>
<organism evidence="2 3">
    <name type="scientific">Chroococcidiopsis thermalis (strain PCC 7203)</name>
    <dbReference type="NCBI Taxonomy" id="251229"/>
    <lineage>
        <taxon>Bacteria</taxon>
        <taxon>Bacillati</taxon>
        <taxon>Cyanobacteriota</taxon>
        <taxon>Cyanophyceae</taxon>
        <taxon>Chroococcidiopsidales</taxon>
        <taxon>Chroococcidiopsidaceae</taxon>
        <taxon>Chroococcidiopsis</taxon>
    </lineage>
</organism>
<dbReference type="PANTHER" id="PTHR18964">
    <property type="entry name" value="ROK (REPRESSOR, ORF, KINASE) FAMILY"/>
    <property type="match status" value="1"/>
</dbReference>
<dbReference type="OrthoDB" id="9810372at2"/>
<dbReference type="InterPro" id="IPR000600">
    <property type="entry name" value="ROK"/>
</dbReference>
<evidence type="ECO:0000313" key="3">
    <source>
        <dbReference type="Proteomes" id="UP000010384"/>
    </source>
</evidence>
<dbReference type="PATRIC" id="fig|251229.3.peg.394"/>
<name>K9TV60_CHRTP</name>
<dbReference type="Gene3D" id="3.30.420.40">
    <property type="match status" value="2"/>
</dbReference>
<gene>
    <name evidence="2" type="ORF">Chro_0327</name>
</gene>
<accession>K9TV60</accession>
<keyword evidence="2" id="KW-0418">Kinase</keyword>
<dbReference type="FunCoup" id="K9TV60">
    <property type="interactions" value="320"/>
</dbReference>
<dbReference type="EC" id="2.7.1.2" evidence="2"/>
<comment type="similarity">
    <text evidence="1">Belongs to the ROK (NagC/XylR) family.</text>
</comment>
<proteinExistence type="inferred from homology"/>
<evidence type="ECO:0000313" key="2">
    <source>
        <dbReference type="EMBL" id="AFY85879.1"/>
    </source>
</evidence>
<dbReference type="Pfam" id="PF00480">
    <property type="entry name" value="ROK"/>
    <property type="match status" value="1"/>
</dbReference>
<protein>
    <submittedName>
        <fullName evidence="2">Glucokinase</fullName>
        <ecNumber evidence="2">2.7.1.2</ecNumber>
    </submittedName>
</protein>
<dbReference type="InterPro" id="IPR043129">
    <property type="entry name" value="ATPase_NBD"/>
</dbReference>
<dbReference type="RefSeq" id="WP_015152430.1">
    <property type="nucleotide sequence ID" value="NC_019695.1"/>
</dbReference>
<evidence type="ECO:0000256" key="1">
    <source>
        <dbReference type="ARBA" id="ARBA00006479"/>
    </source>
</evidence>
<dbReference type="eggNOG" id="COG1940">
    <property type="taxonomic scope" value="Bacteria"/>
</dbReference>
<reference evidence="2 3" key="1">
    <citation type="submission" date="2012-06" db="EMBL/GenBank/DDBJ databases">
        <title>Finished chromosome of genome of Chroococcidiopsis thermalis PCC 7203.</title>
        <authorList>
            <consortium name="US DOE Joint Genome Institute"/>
            <person name="Gugger M."/>
            <person name="Coursin T."/>
            <person name="Rippka R."/>
            <person name="Tandeau De Marsac N."/>
            <person name="Huntemann M."/>
            <person name="Wei C.-L."/>
            <person name="Han J."/>
            <person name="Detter J.C."/>
            <person name="Han C."/>
            <person name="Tapia R."/>
            <person name="Davenport K."/>
            <person name="Daligault H."/>
            <person name="Erkkila T."/>
            <person name="Gu W."/>
            <person name="Munk A.C.C."/>
            <person name="Teshima H."/>
            <person name="Xu Y."/>
            <person name="Chain P."/>
            <person name="Chen A."/>
            <person name="Krypides N."/>
            <person name="Mavromatis K."/>
            <person name="Markowitz V."/>
            <person name="Szeto E."/>
            <person name="Ivanova N."/>
            <person name="Mikhailova N."/>
            <person name="Ovchinnikova G."/>
            <person name="Pagani I."/>
            <person name="Pati A."/>
            <person name="Goodwin L."/>
            <person name="Peters L."/>
            <person name="Pitluck S."/>
            <person name="Woyke T."/>
            <person name="Kerfeld C."/>
        </authorList>
    </citation>
    <scope>NUCLEOTIDE SEQUENCE [LARGE SCALE GENOMIC DNA]</scope>
    <source>
        <strain evidence="2 3">PCC 7203</strain>
    </source>
</reference>